<dbReference type="Pfam" id="PF00691">
    <property type="entry name" value="OmpA"/>
    <property type="match status" value="1"/>
</dbReference>
<dbReference type="GO" id="GO:0016020">
    <property type="term" value="C:membrane"/>
    <property type="evidence" value="ECO:0007669"/>
    <property type="project" value="UniProtKB-UniRule"/>
</dbReference>
<evidence type="ECO:0000259" key="3">
    <source>
        <dbReference type="PROSITE" id="PS51123"/>
    </source>
</evidence>
<sequence>MTDLDALSPPSVEGTKAESQLPGTEPDDAGSAGHTVDATLTRDVPPPPDNEELIRLRELLFSREIALLDNIREALDSRQMTAKRVSDVLAEAIHLRSGKDPHLSMALEPVVDAIVKTSLHTRRNDFVNALFPLMGPTIRKSMSESFRSMLGSFSKSVEMAFSWKGLRWRFEAMRSGKPFSEIVMLNTLVYRVEQLFFIHSDTGLVLSHVANESVESQDADMVSAMLTAIQDFVRDCFAGGREEDLDSLQMGEFTIYIEKAPQAYLACVVRGTPPADFRSHLRATLDLMLVEYADTLESFNGDTEPFADAVRYLDSCLLSRYVDENKKLPFWAKALPVALLLACIAGGGWLYYTKERARTEQAAFTASMHTALGYLRNEPGLMLINVVEAPAAPWEILVLKDALTPSPEEVLRGNNVDPALFSVRSIPFISYDPSVVMRRVKKSIQPPDSVTMVFDEKGTLTFTGTAPMSWIVATREDARAIPGVEHVDVDGVRDPMMDRISFMIHEIETAVIEFPLGKDTPLPADMPALKKAIDTLIELENITKKMGFSATLTIYGHADTVGNDRRNYEISQARARTVAAMLYGKGSSMPVATYGMGSEYPRGGHEETAPATARGGDQANRRIELRVHFALSPSAKPEMFRR</sequence>
<dbReference type="InterPro" id="IPR006665">
    <property type="entry name" value="OmpA-like"/>
</dbReference>
<keyword evidence="1" id="KW-0472">Membrane</keyword>
<evidence type="ECO:0000256" key="1">
    <source>
        <dbReference type="PROSITE-ProRule" id="PRU00473"/>
    </source>
</evidence>
<dbReference type="PROSITE" id="PS51123">
    <property type="entry name" value="OMPA_2"/>
    <property type="match status" value="1"/>
</dbReference>
<name>A0A212J7M2_9DELT</name>
<dbReference type="SUPFAM" id="SSF103088">
    <property type="entry name" value="OmpA-like"/>
    <property type="match status" value="1"/>
</dbReference>
<dbReference type="InterPro" id="IPR050330">
    <property type="entry name" value="Bact_OuterMem_StrucFunc"/>
</dbReference>
<reference evidence="4" key="1">
    <citation type="submission" date="2016-04" db="EMBL/GenBank/DDBJ databases">
        <authorList>
            <person name="Evans L.H."/>
            <person name="Alamgir A."/>
            <person name="Owens N."/>
            <person name="Weber N.D."/>
            <person name="Virtaneva K."/>
            <person name="Barbian K."/>
            <person name="Babar A."/>
            <person name="Rosenke K."/>
        </authorList>
    </citation>
    <scope>NUCLEOTIDE SEQUENCE</scope>
    <source>
        <strain evidence="4">86</strain>
    </source>
</reference>
<dbReference type="PANTHER" id="PTHR30329">
    <property type="entry name" value="STATOR ELEMENT OF FLAGELLAR MOTOR COMPLEX"/>
    <property type="match status" value="1"/>
</dbReference>
<accession>A0A212J7M2</accession>
<feature type="region of interest" description="Disordered" evidence="2">
    <location>
        <begin position="1"/>
        <end position="49"/>
    </location>
</feature>
<feature type="domain" description="OmpA-like" evidence="3">
    <location>
        <begin position="496"/>
        <end position="631"/>
    </location>
</feature>
<dbReference type="Gene3D" id="3.30.1330.60">
    <property type="entry name" value="OmpA-like domain"/>
    <property type="match status" value="1"/>
</dbReference>
<evidence type="ECO:0000256" key="2">
    <source>
        <dbReference type="SAM" id="MobiDB-lite"/>
    </source>
</evidence>
<proteinExistence type="predicted"/>
<dbReference type="InterPro" id="IPR036737">
    <property type="entry name" value="OmpA-like_sf"/>
</dbReference>
<evidence type="ECO:0000313" key="4">
    <source>
        <dbReference type="EMBL" id="SBV95416.1"/>
    </source>
</evidence>
<organism evidence="4">
    <name type="scientific">uncultured delta proteobacterium</name>
    <dbReference type="NCBI Taxonomy" id="34034"/>
    <lineage>
        <taxon>Bacteria</taxon>
        <taxon>Deltaproteobacteria</taxon>
        <taxon>environmental samples</taxon>
    </lineage>
</organism>
<dbReference type="CDD" id="cd07185">
    <property type="entry name" value="OmpA_C-like"/>
    <property type="match status" value="1"/>
</dbReference>
<gene>
    <name evidence="4" type="ORF">KL86DPRO_10864</name>
</gene>
<dbReference type="EMBL" id="FLUQ01000001">
    <property type="protein sequence ID" value="SBV95416.1"/>
    <property type="molecule type" value="Genomic_DNA"/>
</dbReference>
<protein>
    <submittedName>
        <fullName evidence="4">Putative OmpA/MotB</fullName>
    </submittedName>
</protein>
<dbReference type="PANTHER" id="PTHR30329:SF21">
    <property type="entry name" value="LIPOPROTEIN YIAD-RELATED"/>
    <property type="match status" value="1"/>
</dbReference>
<dbReference type="AlphaFoldDB" id="A0A212J7M2"/>